<feature type="region of interest" description="Disordered" evidence="1">
    <location>
        <begin position="62"/>
        <end position="95"/>
    </location>
</feature>
<feature type="transmembrane region" description="Helical" evidence="2">
    <location>
        <begin position="39"/>
        <end position="58"/>
    </location>
</feature>
<dbReference type="SUPFAM" id="SSF103473">
    <property type="entry name" value="MFS general substrate transporter"/>
    <property type="match status" value="1"/>
</dbReference>
<gene>
    <name evidence="3" type="ORF">SAMN06269173_104393</name>
</gene>
<keyword evidence="4" id="KW-1185">Reference proteome</keyword>
<organism evidence="3 4">
    <name type="scientific">Hymenobacter mucosus</name>
    <dbReference type="NCBI Taxonomy" id="1411120"/>
    <lineage>
        <taxon>Bacteria</taxon>
        <taxon>Pseudomonadati</taxon>
        <taxon>Bacteroidota</taxon>
        <taxon>Cytophagia</taxon>
        <taxon>Cytophagales</taxon>
        <taxon>Hymenobacteraceae</taxon>
        <taxon>Hymenobacter</taxon>
    </lineage>
</organism>
<evidence type="ECO:0000313" key="4">
    <source>
        <dbReference type="Proteomes" id="UP000198310"/>
    </source>
</evidence>
<feature type="transmembrane region" description="Helical" evidence="2">
    <location>
        <begin position="12"/>
        <end position="33"/>
    </location>
</feature>
<name>A0A238XT70_9BACT</name>
<evidence type="ECO:0000256" key="1">
    <source>
        <dbReference type="SAM" id="MobiDB-lite"/>
    </source>
</evidence>
<proteinExistence type="predicted"/>
<feature type="compositionally biased region" description="Polar residues" evidence="1">
    <location>
        <begin position="86"/>
        <end position="95"/>
    </location>
</feature>
<keyword evidence="2" id="KW-0812">Transmembrane</keyword>
<evidence type="ECO:0000256" key="2">
    <source>
        <dbReference type="SAM" id="Phobius"/>
    </source>
</evidence>
<dbReference type="InterPro" id="IPR036259">
    <property type="entry name" value="MFS_trans_sf"/>
</dbReference>
<dbReference type="Gene3D" id="1.20.1250.20">
    <property type="entry name" value="MFS general substrate transporter like domains"/>
    <property type="match status" value="1"/>
</dbReference>
<keyword evidence="2" id="KW-0472">Membrane</keyword>
<keyword evidence="2" id="KW-1133">Transmembrane helix</keyword>
<sequence>MNLHNPSGITILAAALALLLPALITVYVARMYGRSGWRWLLIALVLPFVSVFLIMALVSRESRQAEAEEDARRQAERASRRPKSGVSPSPTDPIS</sequence>
<feature type="compositionally biased region" description="Basic and acidic residues" evidence="1">
    <location>
        <begin position="62"/>
        <end position="79"/>
    </location>
</feature>
<dbReference type="RefSeq" id="WP_045687716.1">
    <property type="nucleotide sequence ID" value="NZ_FZNS01000004.1"/>
</dbReference>
<protein>
    <recommendedName>
        <fullName evidence="5">Phospholipase_D-nuclease N-terminal</fullName>
    </recommendedName>
</protein>
<dbReference type="EMBL" id="FZNS01000004">
    <property type="protein sequence ID" value="SNR62246.1"/>
    <property type="molecule type" value="Genomic_DNA"/>
</dbReference>
<evidence type="ECO:0008006" key="5">
    <source>
        <dbReference type="Google" id="ProtNLM"/>
    </source>
</evidence>
<dbReference type="Proteomes" id="UP000198310">
    <property type="component" value="Unassembled WGS sequence"/>
</dbReference>
<reference evidence="4" key="1">
    <citation type="submission" date="2017-06" db="EMBL/GenBank/DDBJ databases">
        <authorList>
            <person name="Varghese N."/>
            <person name="Submissions S."/>
        </authorList>
    </citation>
    <scope>NUCLEOTIDE SEQUENCE [LARGE SCALE GENOMIC DNA]</scope>
    <source>
        <strain evidence="4">DSM 28041</strain>
    </source>
</reference>
<evidence type="ECO:0000313" key="3">
    <source>
        <dbReference type="EMBL" id="SNR62246.1"/>
    </source>
</evidence>
<accession>A0A238XT70</accession>
<dbReference type="AlphaFoldDB" id="A0A238XT70"/>